<dbReference type="InterPro" id="IPR054216">
    <property type="entry name" value="DUF6930"/>
</dbReference>
<dbReference type="EMBL" id="JAACYS010000009">
    <property type="protein sequence ID" value="NCU16821.1"/>
    <property type="molecule type" value="Genomic_DNA"/>
</dbReference>
<dbReference type="InterPro" id="IPR012912">
    <property type="entry name" value="Plasmid_pRiA4b_Orf3-like"/>
</dbReference>
<sequence length="528" mass="62836">MIFQLKVTLKGFKPPVWRRVEVRDTMTFAELHHVIQVAFEWTNSHLHHFQIKRMNSVPIDEIILISPKNEEFGFVSTFKSINYDEETILLNNIFLKEKDRVLYTYDFGDNWEHEIVLEKILPEQDGVVYPRCTKVMREVPAEDSRFEYLNSPTTPEIDRKERMDEINEILESVFEKQEKNQTVQQKMDDIKETQSNAFWPRLLDAAEEFKKMKPWNWLSDDQLIAILHPDTEELYICSILGMGGIEFGLSAFRGINSIEFFNQLIFDPNFSERDYMKQDSLTVDFVNRDELSNKDYKLLKEYGRSYRGKNQWPVFRSYWPGFYPWFLVDEEVQELLFILEQLNNLCKNVQDRPGIIKHYQGDGRLFLWKYEEETGKWEKGQIVITKEENLDQQVPLYVNELELQHIKQSIKKSNVIVELDSDYVLTPIQENKNDRPYYPMLMLSAEQTYGQIVFYEMFTDDSIEAVQHYFIEFIKKFNNLPKEIRVKELLALQIAPIAKKLNIKLQIVNSLPIIENAREMMEFMMLGH</sequence>
<keyword evidence="5" id="KW-1185">Reference proteome</keyword>
<comment type="caution">
    <text evidence="4">The sequence shown here is derived from an EMBL/GenBank/DDBJ whole genome shotgun (WGS) entry which is preliminary data.</text>
</comment>
<dbReference type="Pfam" id="PF22007">
    <property type="entry name" value="DUF6930"/>
    <property type="match status" value="1"/>
</dbReference>
<dbReference type="Gene3D" id="3.10.290.30">
    <property type="entry name" value="MM3350-like"/>
    <property type="match status" value="1"/>
</dbReference>
<dbReference type="InterPro" id="IPR024047">
    <property type="entry name" value="MM3350-like_sf"/>
</dbReference>
<name>A0ABX0A2U2_9BACI</name>
<dbReference type="RefSeq" id="WP_161919656.1">
    <property type="nucleotide sequence ID" value="NZ_JAACYS010000009.1"/>
</dbReference>
<dbReference type="Pfam" id="PF07929">
    <property type="entry name" value="PRiA4_ORF3"/>
    <property type="match status" value="1"/>
</dbReference>
<protein>
    <submittedName>
        <fullName evidence="4">Plasmid pRiA4b ORF-3 family protein</fullName>
    </submittedName>
</protein>
<evidence type="ECO:0000259" key="1">
    <source>
        <dbReference type="Pfam" id="PF07929"/>
    </source>
</evidence>
<evidence type="ECO:0000313" key="5">
    <source>
        <dbReference type="Proteomes" id="UP000743899"/>
    </source>
</evidence>
<feature type="domain" description="DUF6930" evidence="2">
    <location>
        <begin position="403"/>
        <end position="522"/>
    </location>
</feature>
<dbReference type="PANTHER" id="PTHR41878:SF1">
    <property type="entry name" value="TNPR PROTEIN"/>
    <property type="match status" value="1"/>
</dbReference>
<feature type="domain" description="Plasmid pRiA4b Orf3-like" evidence="1">
    <location>
        <begin position="2"/>
        <end position="172"/>
    </location>
</feature>
<feature type="domain" description="DUF7309" evidence="3">
    <location>
        <begin position="199"/>
        <end position="360"/>
    </location>
</feature>
<dbReference type="SUPFAM" id="SSF159941">
    <property type="entry name" value="MM3350-like"/>
    <property type="match status" value="1"/>
</dbReference>
<reference evidence="4 5" key="1">
    <citation type="submission" date="2020-01" db="EMBL/GenBank/DDBJ databases">
        <title>A novel Bacillus sp. from Pasinler.</title>
        <authorList>
            <person name="Adiguzel A."/>
            <person name="Ay H."/>
            <person name="Baltaci M.O."/>
        </authorList>
    </citation>
    <scope>NUCLEOTIDE SEQUENCE [LARGE SCALE GENOMIC DNA]</scope>
    <source>
        <strain evidence="4 5">P1</strain>
    </source>
</reference>
<dbReference type="InterPro" id="IPR055733">
    <property type="entry name" value="DUF7309"/>
</dbReference>
<organism evidence="4 5">
    <name type="scientific">Pallidibacillus pasinlerensis</name>
    <dbReference type="NCBI Taxonomy" id="2703818"/>
    <lineage>
        <taxon>Bacteria</taxon>
        <taxon>Bacillati</taxon>
        <taxon>Bacillota</taxon>
        <taxon>Bacilli</taxon>
        <taxon>Bacillales</taxon>
        <taxon>Bacillaceae</taxon>
        <taxon>Pallidibacillus</taxon>
    </lineage>
</organism>
<evidence type="ECO:0000259" key="2">
    <source>
        <dbReference type="Pfam" id="PF22007"/>
    </source>
</evidence>
<dbReference type="PANTHER" id="PTHR41878">
    <property type="entry name" value="LEXA REPRESSOR-RELATED"/>
    <property type="match status" value="1"/>
</dbReference>
<evidence type="ECO:0000313" key="4">
    <source>
        <dbReference type="EMBL" id="NCU16821.1"/>
    </source>
</evidence>
<proteinExistence type="predicted"/>
<gene>
    <name evidence="4" type="ORF">GW534_03405</name>
</gene>
<evidence type="ECO:0000259" key="3">
    <source>
        <dbReference type="Pfam" id="PF23988"/>
    </source>
</evidence>
<accession>A0ABX0A2U2</accession>
<dbReference type="Proteomes" id="UP000743899">
    <property type="component" value="Unassembled WGS sequence"/>
</dbReference>
<dbReference type="Pfam" id="PF23988">
    <property type="entry name" value="DUF7309"/>
    <property type="match status" value="1"/>
</dbReference>